<feature type="region of interest" description="Disordered" evidence="1">
    <location>
        <begin position="46"/>
        <end position="81"/>
    </location>
</feature>
<evidence type="ECO:0000313" key="2">
    <source>
        <dbReference type="EMBL" id="GAH04020.1"/>
    </source>
</evidence>
<accession>X1D6W7</accession>
<proteinExistence type="predicted"/>
<sequence>TDKQKTFIKDLFNPEKVEDLTDEGIGKFVEEGKKKFAETAKLFGVKESSSNTKSENKANEEEGSMEDQALELIGAVDSDKS</sequence>
<organism evidence="2">
    <name type="scientific">marine sediment metagenome</name>
    <dbReference type="NCBI Taxonomy" id="412755"/>
    <lineage>
        <taxon>unclassified sequences</taxon>
        <taxon>metagenomes</taxon>
        <taxon>ecological metagenomes</taxon>
    </lineage>
</organism>
<comment type="caution">
    <text evidence="2">The sequence shown here is derived from an EMBL/GenBank/DDBJ whole genome shotgun (WGS) entry which is preliminary data.</text>
</comment>
<reference evidence="2" key="1">
    <citation type="journal article" date="2014" name="Front. Microbiol.">
        <title>High frequency of phylogenetically diverse reductive dehalogenase-homologous genes in deep subseafloor sedimentary metagenomes.</title>
        <authorList>
            <person name="Kawai M."/>
            <person name="Futagami T."/>
            <person name="Toyoda A."/>
            <person name="Takaki Y."/>
            <person name="Nishi S."/>
            <person name="Hori S."/>
            <person name="Arai W."/>
            <person name="Tsubouchi T."/>
            <person name="Morono Y."/>
            <person name="Uchiyama I."/>
            <person name="Ito T."/>
            <person name="Fujiyama A."/>
            <person name="Inagaki F."/>
            <person name="Takami H."/>
        </authorList>
    </citation>
    <scope>NUCLEOTIDE SEQUENCE</scope>
    <source>
        <strain evidence="2">Expedition CK06-06</strain>
    </source>
</reference>
<protein>
    <submittedName>
        <fullName evidence="2">Uncharacterized protein</fullName>
    </submittedName>
</protein>
<evidence type="ECO:0000256" key="1">
    <source>
        <dbReference type="SAM" id="MobiDB-lite"/>
    </source>
</evidence>
<dbReference type="EMBL" id="BART01021792">
    <property type="protein sequence ID" value="GAH04020.1"/>
    <property type="molecule type" value="Genomic_DNA"/>
</dbReference>
<feature type="non-terminal residue" evidence="2">
    <location>
        <position position="1"/>
    </location>
</feature>
<gene>
    <name evidence="2" type="ORF">S01H4_40082</name>
</gene>
<name>X1D6W7_9ZZZZ</name>
<dbReference type="AlphaFoldDB" id="X1D6W7"/>